<evidence type="ECO:0000313" key="2">
    <source>
        <dbReference type="EMBL" id="GAI35690.1"/>
    </source>
</evidence>
<name>X1P9H6_9ZZZZ</name>
<reference evidence="2" key="1">
    <citation type="journal article" date="2014" name="Front. Microbiol.">
        <title>High frequency of phylogenetically diverse reductive dehalogenase-homologous genes in deep subseafloor sedimentary metagenomes.</title>
        <authorList>
            <person name="Kawai M."/>
            <person name="Futagami T."/>
            <person name="Toyoda A."/>
            <person name="Takaki Y."/>
            <person name="Nishi S."/>
            <person name="Hori S."/>
            <person name="Arai W."/>
            <person name="Tsubouchi T."/>
            <person name="Morono Y."/>
            <person name="Uchiyama I."/>
            <person name="Ito T."/>
            <person name="Fujiyama A."/>
            <person name="Inagaki F."/>
            <person name="Takami H."/>
        </authorList>
    </citation>
    <scope>NUCLEOTIDE SEQUENCE</scope>
    <source>
        <strain evidence="2">Expedition CK06-06</strain>
    </source>
</reference>
<sequence length="73" mass="7850">TVIYIPPKGFEGPLAVATGKLDEGPWVVGNIEGVDPKSLTMDIIGRRFTIGYKEIPADDISGGDRMALTFNLD</sequence>
<dbReference type="Pfam" id="PF01796">
    <property type="entry name" value="OB_ChsH2_C"/>
    <property type="match status" value="1"/>
</dbReference>
<feature type="domain" description="ChsH2 C-terminal OB-fold" evidence="1">
    <location>
        <begin position="1"/>
        <end position="41"/>
    </location>
</feature>
<accession>X1P9H6</accession>
<gene>
    <name evidence="2" type="ORF">S06H3_45778</name>
</gene>
<organism evidence="2">
    <name type="scientific">marine sediment metagenome</name>
    <dbReference type="NCBI Taxonomy" id="412755"/>
    <lineage>
        <taxon>unclassified sequences</taxon>
        <taxon>metagenomes</taxon>
        <taxon>ecological metagenomes</taxon>
    </lineage>
</organism>
<evidence type="ECO:0000259" key="1">
    <source>
        <dbReference type="Pfam" id="PF01796"/>
    </source>
</evidence>
<dbReference type="InterPro" id="IPR002878">
    <property type="entry name" value="ChsH2_C"/>
</dbReference>
<comment type="caution">
    <text evidence="2">The sequence shown here is derived from an EMBL/GenBank/DDBJ whole genome shotgun (WGS) entry which is preliminary data.</text>
</comment>
<dbReference type="AlphaFoldDB" id="X1P9H6"/>
<protein>
    <recommendedName>
        <fullName evidence="1">ChsH2 C-terminal OB-fold domain-containing protein</fullName>
    </recommendedName>
</protein>
<feature type="non-terminal residue" evidence="2">
    <location>
        <position position="1"/>
    </location>
</feature>
<proteinExistence type="predicted"/>
<dbReference type="EMBL" id="BARV01028622">
    <property type="protein sequence ID" value="GAI35690.1"/>
    <property type="molecule type" value="Genomic_DNA"/>
</dbReference>